<dbReference type="InterPro" id="IPR051842">
    <property type="entry name" value="uS12_prolyl_hydroxylase"/>
</dbReference>
<dbReference type="InterPro" id="IPR006620">
    <property type="entry name" value="Pro_4_hyd_alph"/>
</dbReference>
<comment type="caution">
    <text evidence="6">The sequence shown here is derived from an EMBL/GenBank/DDBJ whole genome shotgun (WGS) entry which is preliminary data.</text>
</comment>
<keyword evidence="3" id="KW-0560">Oxidoreductase</keyword>
<accession>A0ABN9SHA6</accession>
<feature type="compositionally biased region" description="Low complexity" evidence="4">
    <location>
        <begin position="334"/>
        <end position="352"/>
    </location>
</feature>
<feature type="compositionally biased region" description="Pro residues" evidence="4">
    <location>
        <begin position="143"/>
        <end position="158"/>
    </location>
</feature>
<proteinExistence type="predicted"/>
<reference evidence="6" key="1">
    <citation type="submission" date="2023-10" db="EMBL/GenBank/DDBJ databases">
        <authorList>
            <person name="Chen Y."/>
            <person name="Shah S."/>
            <person name="Dougan E. K."/>
            <person name="Thang M."/>
            <person name="Chan C."/>
        </authorList>
    </citation>
    <scope>NUCLEOTIDE SEQUENCE [LARGE SCALE GENOMIC DNA]</scope>
</reference>
<dbReference type="Proteomes" id="UP001189429">
    <property type="component" value="Unassembled WGS sequence"/>
</dbReference>
<evidence type="ECO:0000256" key="3">
    <source>
        <dbReference type="ARBA" id="ARBA00023002"/>
    </source>
</evidence>
<feature type="compositionally biased region" description="Low complexity" evidence="4">
    <location>
        <begin position="706"/>
        <end position="739"/>
    </location>
</feature>
<feature type="domain" description="Prolyl 4-hydroxylase alpha subunit" evidence="5">
    <location>
        <begin position="502"/>
        <end position="667"/>
    </location>
</feature>
<feature type="region of interest" description="Disordered" evidence="4">
    <location>
        <begin position="259"/>
        <end position="352"/>
    </location>
</feature>
<feature type="compositionally biased region" description="Basic and acidic residues" evidence="4">
    <location>
        <begin position="271"/>
        <end position="280"/>
    </location>
</feature>
<keyword evidence="7" id="KW-1185">Reference proteome</keyword>
<feature type="region of interest" description="Disordered" evidence="4">
    <location>
        <begin position="706"/>
        <end position="742"/>
    </location>
</feature>
<feature type="compositionally biased region" description="Low complexity" evidence="4">
    <location>
        <begin position="259"/>
        <end position="270"/>
    </location>
</feature>
<dbReference type="SMART" id="SM00702">
    <property type="entry name" value="P4Hc"/>
    <property type="match status" value="1"/>
</dbReference>
<organism evidence="6 7">
    <name type="scientific">Prorocentrum cordatum</name>
    <dbReference type="NCBI Taxonomy" id="2364126"/>
    <lineage>
        <taxon>Eukaryota</taxon>
        <taxon>Sar</taxon>
        <taxon>Alveolata</taxon>
        <taxon>Dinophyceae</taxon>
        <taxon>Prorocentrales</taxon>
        <taxon>Prorocentraceae</taxon>
        <taxon>Prorocentrum</taxon>
    </lineage>
</organism>
<evidence type="ECO:0000256" key="2">
    <source>
        <dbReference type="ARBA" id="ARBA00022964"/>
    </source>
</evidence>
<dbReference type="Pfam" id="PF13640">
    <property type="entry name" value="2OG-FeII_Oxy_3"/>
    <property type="match status" value="1"/>
</dbReference>
<evidence type="ECO:0000256" key="4">
    <source>
        <dbReference type="SAM" id="MobiDB-lite"/>
    </source>
</evidence>
<feature type="compositionally biased region" description="Low complexity" evidence="4">
    <location>
        <begin position="290"/>
        <end position="314"/>
    </location>
</feature>
<evidence type="ECO:0000313" key="6">
    <source>
        <dbReference type="EMBL" id="CAK0831050.1"/>
    </source>
</evidence>
<gene>
    <name evidence="6" type="ORF">PCOR1329_LOCUS29493</name>
</gene>
<dbReference type="InterPro" id="IPR044862">
    <property type="entry name" value="Pro_4_hyd_alph_FE2OG_OXY"/>
</dbReference>
<dbReference type="PANTHER" id="PTHR12117:SF0">
    <property type="entry name" value="PROLYL 3-HYDROXYLASE OGFOD1"/>
    <property type="match status" value="1"/>
</dbReference>
<name>A0ABN9SHA6_9DINO</name>
<dbReference type="Gene3D" id="2.60.120.620">
    <property type="entry name" value="q2cbj1_9rhob like domain"/>
    <property type="match status" value="1"/>
</dbReference>
<sequence length="763" mass="80703">MPSGLMPGMPGPQMGMPPGMFPQMGMPPGMSYAAAVHMFGPAIAARMMAMQRPGMPGMMLGQGMGPMMVAPGVGHAGSGPAGGPGWGRAGPLPGALGARPRLSAKDSGPVAKDAAAVAKDAEGVQVARMLRSPSPEQVREPIEPPPGMRSPEEPPPGIESPVSGEFIRPGINLSAMANLDAGVRLPSRGAGAWREAQDGRSIEELQNELQVETQTMATQTEAVDEDDLGDEVAERWFAGYALEGAGLLSRAAAEGAQAAAAGDSDAAGGAERPDREEGQLRRQLQRHAAEAAGAQQEAAAEGGANSSSSSSSDSDTSDSEARRQRATSSEEEQPAALAPAAPAPAGAAGAARAPLVDPRQVGALALQRAAGRVSAPDRLLQARGPARERERERLLHELRALQVRRGQVSFRRGHLHTTAVPRPAGRVRGDPAQAEPPPAPSAQPESDQVEALDEVARELERLLGLYRCVAGPVSGEAMASDGGQSASDWVLRHNLIERLQKERIVVVPHFLPPQLADATLQHLRGEAADLTWDRFGRGSFQHCCLERLPALDGVYRLLRLAAGGLWAMFSAGRYSRGHFLPAHNDKAYVHVNAGDGVRALHSRGYAGILYLTKDWREEDGGAFVDIETGDTVVPEFNKLVAFRVPLWHEVTAVVGSRPRYSLFGWWLLPGRQYDFPGAPRSLSSTCPAGGCGEEGFLSEVRARLHSGSGTQSSSSSSSSPHRCPTPRSSSVPPSTHSWPLGAAFHPQDRRKMTCDKELSGLEL</sequence>
<dbReference type="EMBL" id="CAUYUJ010011112">
    <property type="protein sequence ID" value="CAK0831050.1"/>
    <property type="molecule type" value="Genomic_DNA"/>
</dbReference>
<feature type="region of interest" description="Disordered" evidence="4">
    <location>
        <begin position="368"/>
        <end position="389"/>
    </location>
</feature>
<keyword evidence="2" id="KW-0223">Dioxygenase</keyword>
<protein>
    <recommendedName>
        <fullName evidence="5">Prolyl 4-hydroxylase alpha subunit domain-containing protein</fullName>
    </recommendedName>
</protein>
<comment type="cofactor">
    <cofactor evidence="1">
        <name>L-ascorbate</name>
        <dbReference type="ChEBI" id="CHEBI:38290"/>
    </cofactor>
</comment>
<dbReference type="PANTHER" id="PTHR12117">
    <property type="entry name" value="HISTONE ACETYLTRANSFERASE COMPLEX"/>
    <property type="match status" value="1"/>
</dbReference>
<feature type="region of interest" description="Disordered" evidence="4">
    <location>
        <begin position="409"/>
        <end position="447"/>
    </location>
</feature>
<evidence type="ECO:0000313" key="7">
    <source>
        <dbReference type="Proteomes" id="UP001189429"/>
    </source>
</evidence>
<feature type="region of interest" description="Disordered" evidence="4">
    <location>
        <begin position="130"/>
        <end position="161"/>
    </location>
</feature>
<evidence type="ECO:0000259" key="5">
    <source>
        <dbReference type="SMART" id="SM00702"/>
    </source>
</evidence>
<evidence type="ECO:0000256" key="1">
    <source>
        <dbReference type="ARBA" id="ARBA00001961"/>
    </source>
</evidence>